<dbReference type="GO" id="GO:0004476">
    <property type="term" value="F:mannose-6-phosphate isomerase activity"/>
    <property type="evidence" value="ECO:0007669"/>
    <property type="project" value="InterPro"/>
</dbReference>
<dbReference type="CDD" id="cd05637">
    <property type="entry name" value="SIS_PGI_PMI_2"/>
    <property type="match status" value="1"/>
</dbReference>
<dbReference type="GO" id="GO:0097367">
    <property type="term" value="F:carbohydrate derivative binding"/>
    <property type="evidence" value="ECO:0007669"/>
    <property type="project" value="InterPro"/>
</dbReference>
<dbReference type="Gene3D" id="3.40.50.10490">
    <property type="entry name" value="Glucose-6-phosphate isomerase like protein, domain 1"/>
    <property type="match status" value="2"/>
</dbReference>
<dbReference type="InterPro" id="IPR035484">
    <property type="entry name" value="SIS_PGI/PMI_1"/>
</dbReference>
<comment type="caution">
    <text evidence="4">The sequence shown here is derived from an EMBL/GenBank/DDBJ whole genome shotgun (WGS) entry which is preliminary data.</text>
</comment>
<feature type="domain" description="SIS" evidence="3">
    <location>
        <begin position="44"/>
        <end position="179"/>
    </location>
</feature>
<evidence type="ECO:0000256" key="2">
    <source>
        <dbReference type="ARBA" id="ARBA00023235"/>
    </source>
</evidence>
<organism evidence="4 5">
    <name type="scientific">Fluviicola chungangensis</name>
    <dbReference type="NCBI Taxonomy" id="2597671"/>
    <lineage>
        <taxon>Bacteria</taxon>
        <taxon>Pseudomonadati</taxon>
        <taxon>Bacteroidota</taxon>
        <taxon>Flavobacteriia</taxon>
        <taxon>Flavobacteriales</taxon>
        <taxon>Crocinitomicaceae</taxon>
        <taxon>Fluviicola</taxon>
    </lineage>
</organism>
<evidence type="ECO:0000313" key="4">
    <source>
        <dbReference type="EMBL" id="TSJ39991.1"/>
    </source>
</evidence>
<dbReference type="GO" id="GO:1901135">
    <property type="term" value="P:carbohydrate derivative metabolic process"/>
    <property type="evidence" value="ECO:0007669"/>
    <property type="project" value="InterPro"/>
</dbReference>
<dbReference type="AlphaFoldDB" id="A0A556MJ99"/>
<dbReference type="InterPro" id="IPR019490">
    <property type="entry name" value="Glu6P/Mann6P_isomerase_C"/>
</dbReference>
<dbReference type="Proteomes" id="UP000316008">
    <property type="component" value="Unassembled WGS sequence"/>
</dbReference>
<keyword evidence="5" id="KW-1185">Reference proteome</keyword>
<evidence type="ECO:0000313" key="5">
    <source>
        <dbReference type="Proteomes" id="UP000316008"/>
    </source>
</evidence>
<dbReference type="PROSITE" id="PS51464">
    <property type="entry name" value="SIS"/>
    <property type="match status" value="1"/>
</dbReference>
<gene>
    <name evidence="4" type="ORF">FO442_16935</name>
</gene>
<dbReference type="EMBL" id="VLPL01000010">
    <property type="protein sequence ID" value="TSJ39991.1"/>
    <property type="molecule type" value="Genomic_DNA"/>
</dbReference>
<comment type="similarity">
    <text evidence="1">Belongs to the PGI/PMI family.</text>
</comment>
<dbReference type="GO" id="GO:0005975">
    <property type="term" value="P:carbohydrate metabolic process"/>
    <property type="evidence" value="ECO:0007669"/>
    <property type="project" value="InterPro"/>
</dbReference>
<dbReference type="InterPro" id="IPR001347">
    <property type="entry name" value="SIS_dom"/>
</dbReference>
<dbReference type="OrthoDB" id="9771734at2"/>
<dbReference type="Pfam" id="PF01380">
    <property type="entry name" value="SIS"/>
    <property type="match status" value="1"/>
</dbReference>
<dbReference type="NCBIfam" id="TIGR02128">
    <property type="entry name" value="G6PI_arch"/>
    <property type="match status" value="1"/>
</dbReference>
<accession>A0A556MJ99</accession>
<dbReference type="CDD" id="cd05017">
    <property type="entry name" value="SIS_PGI_PMI_1"/>
    <property type="match status" value="1"/>
</dbReference>
<keyword evidence="2 4" id="KW-0413">Isomerase</keyword>
<evidence type="ECO:0000256" key="1">
    <source>
        <dbReference type="ARBA" id="ARBA00010523"/>
    </source>
</evidence>
<dbReference type="Pfam" id="PF10432">
    <property type="entry name" value="bact-PGI_C"/>
    <property type="match status" value="1"/>
</dbReference>
<dbReference type="GO" id="GO:0004347">
    <property type="term" value="F:glucose-6-phosphate isomerase activity"/>
    <property type="evidence" value="ECO:0007669"/>
    <property type="project" value="InterPro"/>
</dbReference>
<proteinExistence type="inferred from homology"/>
<reference evidence="4 5" key="1">
    <citation type="submission" date="2019-07" db="EMBL/GenBank/DDBJ databases">
        <authorList>
            <person name="Huq M.A."/>
        </authorList>
    </citation>
    <scope>NUCLEOTIDE SEQUENCE [LARGE SCALE GENOMIC DNA]</scope>
    <source>
        <strain evidence="4 5">MAH-3</strain>
    </source>
</reference>
<dbReference type="InterPro" id="IPR046348">
    <property type="entry name" value="SIS_dom_sf"/>
</dbReference>
<dbReference type="SUPFAM" id="SSF53697">
    <property type="entry name" value="SIS domain"/>
    <property type="match status" value="1"/>
</dbReference>
<protein>
    <submittedName>
        <fullName evidence="4">Bifunctional phosphoglucose/phosphomannose isomerase</fullName>
    </submittedName>
</protein>
<dbReference type="NCBIfam" id="NF006423">
    <property type="entry name" value="PRK08674.1-2"/>
    <property type="match status" value="1"/>
</dbReference>
<evidence type="ECO:0000259" key="3">
    <source>
        <dbReference type="PROSITE" id="PS51464"/>
    </source>
</evidence>
<sequence length="352" mass="38872">MRLESKKFPLLEKALLYLQTSKSIMEKLIQEFSSNISEALKIAAGATFTKPTQEIRNIVICGMGGSGIGGRIVAQWVQNTCSVPVLSVQDYSLPAFVNKHSLVIGSSYSGNTEETLFALEDAKSKGATIIGICSGGSLAEFCKTHGYQYVVVPGGNPPRTALAFSLVQLSNIFLQLGYAQSTILDEISNGKNLIDSNQAAIKSEAMRVAHELQKRTVAVYAGSEYEGITIRAKQQFNENSKELCWQHVIPEMNHNELVGWGGGDKRYACLFIQTNDLSMRNQKRFDISVERTKSKTDKVEVISAKGATPVEKSIYLIHLIDWISLYLSDLKHGDPIEIEIIDYLKAELSKIK</sequence>
<name>A0A556MJ99_9FLAO</name>